<accession>A0A2N0X5I0</accession>
<evidence type="ECO:0000259" key="5">
    <source>
        <dbReference type="PROSITE" id="PS50893"/>
    </source>
</evidence>
<keyword evidence="4 6" id="KW-0067">ATP-binding</keyword>
<sequence>MTTDVPSLTCRGLRVSLGGQRILDHFDLTVRPGRVHALIGRNGAGKSTAYKAILGLLRLDAGEVSVLGAPRTHESLHHIGASINGPALYPHLSAVENLAIHCHLLGLPRSEALRALRAVGLPDTRKRASAFSTGMKARLALAIATLGDPEVLLLDEPHNGLDPQGIVELRGFLRQWARRGGAVLLSSHQLGEVTHMADDLTVLAHGSAQYAGTLADFAPPERLEERFLALTSGADASAHAREGRN</sequence>
<gene>
    <name evidence="6" type="ORF">CXB45_09405</name>
</gene>
<evidence type="ECO:0000256" key="1">
    <source>
        <dbReference type="ARBA" id="ARBA00005417"/>
    </source>
</evidence>
<dbReference type="PANTHER" id="PTHR43335:SF4">
    <property type="entry name" value="ABC TRANSPORTER, ATP-BINDING PROTEIN"/>
    <property type="match status" value="1"/>
</dbReference>
<dbReference type="STRING" id="1121365.GCA_000375365_01527"/>
<dbReference type="Pfam" id="PF00005">
    <property type="entry name" value="ABC_tran"/>
    <property type="match status" value="1"/>
</dbReference>
<dbReference type="SMART" id="SM00382">
    <property type="entry name" value="AAA"/>
    <property type="match status" value="1"/>
</dbReference>
<dbReference type="PANTHER" id="PTHR43335">
    <property type="entry name" value="ABC TRANSPORTER, ATP-BINDING PROTEIN"/>
    <property type="match status" value="1"/>
</dbReference>
<organism evidence="6 7">
    <name type="scientific">Corynebacterium mastitidis</name>
    <dbReference type="NCBI Taxonomy" id="161890"/>
    <lineage>
        <taxon>Bacteria</taxon>
        <taxon>Bacillati</taxon>
        <taxon>Actinomycetota</taxon>
        <taxon>Actinomycetes</taxon>
        <taxon>Mycobacteriales</taxon>
        <taxon>Corynebacteriaceae</taxon>
        <taxon>Corynebacterium</taxon>
    </lineage>
</organism>
<reference evidence="6 7" key="1">
    <citation type="submission" date="2017-12" db="EMBL/GenBank/DDBJ databases">
        <title>Corynebacterium mastitidis 16-1433 Genome.</title>
        <authorList>
            <person name="Gulvik C.A."/>
        </authorList>
    </citation>
    <scope>NUCLEOTIDE SEQUENCE [LARGE SCALE GENOMIC DNA]</scope>
    <source>
        <strain evidence="6 7">16-1433</strain>
    </source>
</reference>
<dbReference type="AlphaFoldDB" id="A0A2N0X5I0"/>
<evidence type="ECO:0000256" key="2">
    <source>
        <dbReference type="ARBA" id="ARBA00022448"/>
    </source>
</evidence>
<proteinExistence type="inferred from homology"/>
<dbReference type="InterPro" id="IPR027417">
    <property type="entry name" value="P-loop_NTPase"/>
</dbReference>
<evidence type="ECO:0000313" key="7">
    <source>
        <dbReference type="Proteomes" id="UP000233249"/>
    </source>
</evidence>
<dbReference type="SUPFAM" id="SSF52540">
    <property type="entry name" value="P-loop containing nucleoside triphosphate hydrolases"/>
    <property type="match status" value="1"/>
</dbReference>
<dbReference type="GO" id="GO:0005524">
    <property type="term" value="F:ATP binding"/>
    <property type="evidence" value="ECO:0007669"/>
    <property type="project" value="UniProtKB-KW"/>
</dbReference>
<dbReference type="InterPro" id="IPR003439">
    <property type="entry name" value="ABC_transporter-like_ATP-bd"/>
</dbReference>
<dbReference type="OrthoDB" id="9804819at2"/>
<dbReference type="InterPro" id="IPR003593">
    <property type="entry name" value="AAA+_ATPase"/>
</dbReference>
<dbReference type="EMBL" id="PJAF01000032">
    <property type="protein sequence ID" value="PKF67973.1"/>
    <property type="molecule type" value="Genomic_DNA"/>
</dbReference>
<dbReference type="GO" id="GO:0016887">
    <property type="term" value="F:ATP hydrolysis activity"/>
    <property type="evidence" value="ECO:0007669"/>
    <property type="project" value="InterPro"/>
</dbReference>
<evidence type="ECO:0000313" key="6">
    <source>
        <dbReference type="EMBL" id="PKF67973.1"/>
    </source>
</evidence>
<comment type="caution">
    <text evidence="6">The sequence shown here is derived from an EMBL/GenBank/DDBJ whole genome shotgun (WGS) entry which is preliminary data.</text>
</comment>
<protein>
    <submittedName>
        <fullName evidence="6">Bacitracin ABC transporter ATP-binding protein</fullName>
    </submittedName>
</protein>
<dbReference type="Gene3D" id="3.40.50.300">
    <property type="entry name" value="P-loop containing nucleotide triphosphate hydrolases"/>
    <property type="match status" value="1"/>
</dbReference>
<dbReference type="Proteomes" id="UP000233249">
    <property type="component" value="Unassembled WGS sequence"/>
</dbReference>
<name>A0A2N0X5I0_9CORY</name>
<evidence type="ECO:0000256" key="4">
    <source>
        <dbReference type="ARBA" id="ARBA00022840"/>
    </source>
</evidence>
<keyword evidence="3" id="KW-0547">Nucleotide-binding</keyword>
<keyword evidence="2" id="KW-0813">Transport</keyword>
<dbReference type="PROSITE" id="PS50893">
    <property type="entry name" value="ABC_TRANSPORTER_2"/>
    <property type="match status" value="1"/>
</dbReference>
<evidence type="ECO:0000256" key="3">
    <source>
        <dbReference type="ARBA" id="ARBA00022741"/>
    </source>
</evidence>
<feature type="domain" description="ABC transporter" evidence="5">
    <location>
        <begin position="8"/>
        <end position="230"/>
    </location>
</feature>
<comment type="similarity">
    <text evidence="1">Belongs to the ABC transporter superfamily.</text>
</comment>
<dbReference type="RefSeq" id="WP_101174194.1">
    <property type="nucleotide sequence ID" value="NZ_JAKRKB010000002.1"/>
</dbReference>